<comment type="subcellular location">
    <subcellularLocation>
        <location evidence="1">Cytoplasm</location>
        <location evidence="1">Cytoskeleton</location>
        <location evidence="1">Microtubule organizing center</location>
        <location evidence="1">Centrosome</location>
    </subcellularLocation>
</comment>
<name>A0A090MY49_STRRB</name>
<evidence type="ECO:0000256" key="9">
    <source>
        <dbReference type="PROSITE-ProRule" id="PRU00103"/>
    </source>
</evidence>
<evidence type="ECO:0000313" key="15">
    <source>
        <dbReference type="WBParaSite" id="SRAE_2000123200.1"/>
    </source>
</evidence>
<evidence type="ECO:0000259" key="12">
    <source>
        <dbReference type="SMART" id="SM01349"/>
    </source>
</evidence>
<keyword evidence="7" id="KW-0131">Cell cycle</keyword>
<protein>
    <submittedName>
        <fullName evidence="13">Armadillo-like helical domain and Armadillo-type fold domain and HEAT, type 2 repeat and CLASP N-terminal domain-containing protein</fullName>
    </submittedName>
</protein>
<evidence type="ECO:0000256" key="7">
    <source>
        <dbReference type="ARBA" id="ARBA00023306"/>
    </source>
</evidence>
<dbReference type="InterPro" id="IPR021133">
    <property type="entry name" value="HEAT_type_2"/>
</dbReference>
<evidence type="ECO:0000256" key="1">
    <source>
        <dbReference type="ARBA" id="ARBA00004300"/>
    </source>
</evidence>
<feature type="domain" description="TOG" evidence="12">
    <location>
        <begin position="102"/>
        <end position="349"/>
    </location>
</feature>
<keyword evidence="14" id="KW-1185">Reference proteome</keyword>
<dbReference type="GO" id="GO:0051301">
    <property type="term" value="P:cell division"/>
    <property type="evidence" value="ECO:0007669"/>
    <property type="project" value="UniProtKB-KW"/>
</dbReference>
<keyword evidence="11" id="KW-0812">Transmembrane</keyword>
<dbReference type="InterPro" id="IPR016024">
    <property type="entry name" value="ARM-type_fold"/>
</dbReference>
<evidence type="ECO:0000256" key="8">
    <source>
        <dbReference type="ARBA" id="ARBA00025722"/>
    </source>
</evidence>
<keyword evidence="5" id="KW-0498">Mitosis</keyword>
<dbReference type="FunFam" id="1.25.10.10:FF:000019">
    <property type="entry name" value="Cytoskeleton-associated protein 5"/>
    <property type="match status" value="2"/>
</dbReference>
<dbReference type="Gene3D" id="1.25.10.10">
    <property type="entry name" value="Leucine-rich Repeat Variant"/>
    <property type="match status" value="3"/>
</dbReference>
<reference evidence="13 14" key="1">
    <citation type="submission" date="2014-09" db="EMBL/GenBank/DDBJ databases">
        <authorList>
            <person name="Martin A.A."/>
        </authorList>
    </citation>
    <scope>NUCLEOTIDE SEQUENCE</scope>
    <source>
        <strain evidence="14">ED321</strain>
        <strain evidence="13">ED321 Heterogonic</strain>
    </source>
</reference>
<evidence type="ECO:0000313" key="14">
    <source>
        <dbReference type="Proteomes" id="UP000035682"/>
    </source>
</evidence>
<dbReference type="GO" id="GO:0005874">
    <property type="term" value="C:microtubule"/>
    <property type="evidence" value="ECO:0007669"/>
    <property type="project" value="UniProtKB-ARBA"/>
</dbReference>
<dbReference type="GO" id="GO:0046785">
    <property type="term" value="P:microtubule polymerization"/>
    <property type="evidence" value="ECO:0007669"/>
    <property type="project" value="InterPro"/>
</dbReference>
<feature type="domain" description="TOG" evidence="12">
    <location>
        <begin position="386"/>
        <end position="626"/>
    </location>
</feature>
<dbReference type="SMART" id="SM01349">
    <property type="entry name" value="TOG"/>
    <property type="match status" value="3"/>
</dbReference>
<dbReference type="WBParaSite" id="SRAE_2000123200.1">
    <property type="protein sequence ID" value="SRAE_2000123200.1"/>
    <property type="gene ID" value="WBGene00261434"/>
</dbReference>
<reference evidence="15" key="2">
    <citation type="submission" date="2020-12" db="UniProtKB">
        <authorList>
            <consortium name="WormBaseParasite"/>
        </authorList>
    </citation>
    <scope>IDENTIFICATION</scope>
</reference>
<evidence type="ECO:0000256" key="2">
    <source>
        <dbReference type="ARBA" id="ARBA00022490"/>
    </source>
</evidence>
<dbReference type="InterPro" id="IPR034085">
    <property type="entry name" value="TOG"/>
</dbReference>
<dbReference type="eggNOG" id="KOG1820">
    <property type="taxonomic scope" value="Eukaryota"/>
</dbReference>
<evidence type="ECO:0000313" key="13">
    <source>
        <dbReference type="EMBL" id="CEF66564.1"/>
    </source>
</evidence>
<evidence type="ECO:0000256" key="4">
    <source>
        <dbReference type="ARBA" id="ARBA00022737"/>
    </source>
</evidence>
<dbReference type="GO" id="GO:0030951">
    <property type="term" value="P:establishment or maintenance of microtubule cytoskeleton polarity"/>
    <property type="evidence" value="ECO:0007669"/>
    <property type="project" value="InterPro"/>
</dbReference>
<dbReference type="Pfam" id="PF21041">
    <property type="entry name" value="XMAP215_CLASP_TOG"/>
    <property type="match status" value="3"/>
</dbReference>
<dbReference type="Proteomes" id="UP000035682">
    <property type="component" value="Unplaced"/>
</dbReference>
<dbReference type="EMBL" id="LN609529">
    <property type="protein sequence ID" value="CEF66564.1"/>
    <property type="molecule type" value="Genomic_DNA"/>
</dbReference>
<keyword evidence="11" id="KW-1133">Transmembrane helix</keyword>
<dbReference type="GO" id="GO:0005813">
    <property type="term" value="C:centrosome"/>
    <property type="evidence" value="ECO:0007669"/>
    <property type="project" value="UniProtKB-SubCell"/>
</dbReference>
<keyword evidence="4" id="KW-0677">Repeat</keyword>
<keyword evidence="2" id="KW-0963">Cytoplasm</keyword>
<keyword evidence="3" id="KW-0132">Cell division</keyword>
<dbReference type="CTD" id="36378928"/>
<sequence length="1576" mass="177147">MDFQNIYRNDPYYDNNSYTIFTRYGEASNQADGRPNESLSNNSLTSIRKICYCLTPKMAITTVLLLTLCFLGMNLYILFDNTFNPDYSENDMVVNLPIFNLDLTMDPFDLIAKIPPTFEEMLMSKKWIERKEAIESLVNIASKYEDLDPKVSYHRLCDQLKQIIAKDANINVAAMAAKLVTILAKGLKSKFKDYGTPFVAVIFEKFKEKKPVLREPLCEAIDAIGEYCPLENVVEDIVAAMEKPNPAQKSQINHFLIRYLKKFKASNAPKKLIRSITPILAKHCFDSDSEVREVAVSCLGCLMFVIGEKDLLKMVGDLPQDTAKWTKIQEIKAEFEEKAKEAEGVKTPGKKKKTVKVESEEEEEEEEESEDEPIEQVEEKEIDPYDELEPVDVIARLPNSFFTDIEAKKWSDRRDALQELLDLCNTHKKLDPKMAVGDVVPCLKRILEKDANINVAALSAKCLSAFAYGLRQKFSPFVPGIAGVIFEKFKEKKPILRDPLVELIDNIVAYSCSVETMQEDICTALEKSNPNIKAQVSLFLQRVFKTLNSSTLPKKFVKEVTPFLTKVTGVSDPEARDSACAALGALQRIIGEKAVNNLMGDAADDKVKMAKIKEFCDKMIEENGPAVCEMVQSIHKAGTKKSADKKPTKKVVRKKAETDSMDDEEVPMKPLPKTALSNETDENEGVNEKKIGTKKKNPLGSKNTKSPTSSEEGKPVELVLVLNSNKNQRFKDEAKLKLLKWQFEVPQPDHLQQLQSQLKEVVSADVFGKLYNKDFKQQLKALDILIGLCDTDAQAVIANSDLLLKWITLRILETNPTVLMKCLEFGQRICEVYQEQQASLHDTEVSSFMPFLLLKIGETKEPIRAAVKKLVFTFCEIVPPAKVYGYLVEALKTKNSRMKAECLSIMESIIDECYDEISGTHSSSFKIIAASISDRDNNVRNGALNCFVAAYRSVGADIYKLAGKLNDKDKAYLDERIKRSGVIQMSTPKQNSTNIHGKAKIVKPVNVPVVVPHNLANVTMDEPPTDLCQTYDYSETVNELPDKRRLTARLNVDLPSFNDNVCDVDIDAEFPDLDVDIVETEPPTLKLEDNQDLIKPSPLGPDILNVQTMKSPSIDVSQYQHQIAQIDHLLLQITSTNINEASMGVSELFSLLSNRGVFPIEVIKYKIDDIVLSICKDIDLYKENFTIQTPIPESISSFCKSIFNVLLCIMNDAEFIEFIKPETVGTFLSVILGCVSRSHISSNELWKNSINTSLNHATVKLCDNCNYNTVMMGIADCMTKNAGDTSSDRVFNLARKCMDKLSTLTTKKNYEWDAEICLTAMNTIMKLFTSSQEKIYETTFHAIRNHIQRLIVVNKAKVKEAVDRNSHLKDKVWQYAARCLEKVMPAETAELDSAIMKINGMSNNEIVKLLLNSSIMSCEWDAFFESGKSHDLVLGELLLKTIREKDIVLYESIKHKFNLAISLKPGSGKLWSKDILLSDAVYLTGDRLHRLMNNLKKSQEILESVSFASNPKRTHSIPPPGHNKTSIRSSIQSGNINALNQSSLASAPIPQFKKPKRLSAQDRELLKEKLAQIRGG</sequence>
<proteinExistence type="inferred from homology"/>
<feature type="compositionally biased region" description="Acidic residues" evidence="10">
    <location>
        <begin position="359"/>
        <end position="376"/>
    </location>
</feature>
<dbReference type="WormBase" id="SRAE_2000123200">
    <property type="protein sequence ID" value="SRP11651"/>
    <property type="gene ID" value="WBGene00261434"/>
</dbReference>
<evidence type="ECO:0000256" key="5">
    <source>
        <dbReference type="ARBA" id="ARBA00022776"/>
    </source>
</evidence>
<evidence type="ECO:0000313" key="16">
    <source>
        <dbReference type="WormBase" id="SRAE_2000123200"/>
    </source>
</evidence>
<dbReference type="SUPFAM" id="SSF48371">
    <property type="entry name" value="ARM repeat"/>
    <property type="match status" value="2"/>
</dbReference>
<dbReference type="GeneID" id="36378928"/>
<feature type="repeat" description="HEAT" evidence="9">
    <location>
        <begin position="276"/>
        <end position="314"/>
    </location>
</feature>
<evidence type="ECO:0000256" key="6">
    <source>
        <dbReference type="ARBA" id="ARBA00023212"/>
    </source>
</evidence>
<dbReference type="PANTHER" id="PTHR12609">
    <property type="entry name" value="MICROTUBULE ASSOCIATED PROTEIN XMAP215"/>
    <property type="match status" value="1"/>
</dbReference>
<dbReference type="PROSITE" id="PS50077">
    <property type="entry name" value="HEAT_REPEAT"/>
    <property type="match status" value="1"/>
</dbReference>
<feature type="compositionally biased region" description="Polar residues" evidence="10">
    <location>
        <begin position="700"/>
        <end position="710"/>
    </location>
</feature>
<dbReference type="GO" id="GO:0061863">
    <property type="term" value="F:microtubule plus end polymerase"/>
    <property type="evidence" value="ECO:0007669"/>
    <property type="project" value="InterPro"/>
</dbReference>
<gene>
    <name evidence="13 15 16" type="ORF">SRAE_2000123200</name>
</gene>
<feature type="region of interest" description="Disordered" evidence="10">
    <location>
        <begin position="339"/>
        <end position="382"/>
    </location>
</feature>
<feature type="domain" description="TOG" evidence="12">
    <location>
        <begin position="750"/>
        <end position="988"/>
    </location>
</feature>
<keyword evidence="11" id="KW-0472">Membrane</keyword>
<dbReference type="STRING" id="34506.A0A090MY49"/>
<dbReference type="OrthoDB" id="205662at2759"/>
<evidence type="ECO:0000256" key="10">
    <source>
        <dbReference type="SAM" id="MobiDB-lite"/>
    </source>
</evidence>
<evidence type="ECO:0000256" key="11">
    <source>
        <dbReference type="SAM" id="Phobius"/>
    </source>
</evidence>
<dbReference type="InterPro" id="IPR048491">
    <property type="entry name" value="XMAP215_CLASP_TOG"/>
</dbReference>
<dbReference type="InterPro" id="IPR011989">
    <property type="entry name" value="ARM-like"/>
</dbReference>
<dbReference type="RefSeq" id="XP_024505764.1">
    <property type="nucleotide sequence ID" value="XM_024652159.1"/>
</dbReference>
<feature type="transmembrane region" description="Helical" evidence="11">
    <location>
        <begin position="58"/>
        <end position="79"/>
    </location>
</feature>
<dbReference type="InterPro" id="IPR045110">
    <property type="entry name" value="XMAP215"/>
</dbReference>
<accession>A0A090MY49</accession>
<dbReference type="FunFam" id="1.25.10.10:FF:000050">
    <property type="entry name" value="Cytoskeleton-associated protein 5 isoform X1"/>
    <property type="match status" value="1"/>
</dbReference>
<feature type="region of interest" description="Disordered" evidence="10">
    <location>
        <begin position="636"/>
        <end position="713"/>
    </location>
</feature>
<evidence type="ECO:0000256" key="3">
    <source>
        <dbReference type="ARBA" id="ARBA00022618"/>
    </source>
</evidence>
<dbReference type="GO" id="GO:0051231">
    <property type="term" value="P:spindle elongation"/>
    <property type="evidence" value="ECO:0007669"/>
    <property type="project" value="UniProtKB-ARBA"/>
</dbReference>
<keyword evidence="6" id="KW-0206">Cytoskeleton</keyword>
<organism evidence="13">
    <name type="scientific">Strongyloides ratti</name>
    <name type="common">Parasitic roundworm</name>
    <dbReference type="NCBI Taxonomy" id="34506"/>
    <lineage>
        <taxon>Eukaryota</taxon>
        <taxon>Metazoa</taxon>
        <taxon>Ecdysozoa</taxon>
        <taxon>Nematoda</taxon>
        <taxon>Chromadorea</taxon>
        <taxon>Rhabditida</taxon>
        <taxon>Tylenchina</taxon>
        <taxon>Panagrolaimomorpha</taxon>
        <taxon>Strongyloidoidea</taxon>
        <taxon>Strongyloididae</taxon>
        <taxon>Strongyloides</taxon>
    </lineage>
</organism>
<comment type="similarity">
    <text evidence="8">Belongs to the TOG/XMAP215 family.</text>
</comment>
<dbReference type="GO" id="GO:0051010">
    <property type="term" value="F:microtubule plus-end binding"/>
    <property type="evidence" value="ECO:0007669"/>
    <property type="project" value="InterPro"/>
</dbReference>